<organism evidence="2 3">
    <name type="scientific">Odynerus spinipes</name>
    <dbReference type="NCBI Taxonomy" id="1348599"/>
    <lineage>
        <taxon>Eukaryota</taxon>
        <taxon>Metazoa</taxon>
        <taxon>Ecdysozoa</taxon>
        <taxon>Arthropoda</taxon>
        <taxon>Hexapoda</taxon>
        <taxon>Insecta</taxon>
        <taxon>Pterygota</taxon>
        <taxon>Neoptera</taxon>
        <taxon>Endopterygota</taxon>
        <taxon>Hymenoptera</taxon>
        <taxon>Apocrita</taxon>
        <taxon>Aculeata</taxon>
        <taxon>Vespoidea</taxon>
        <taxon>Vespidae</taxon>
        <taxon>Eumeninae</taxon>
        <taxon>Odynerus</taxon>
    </lineage>
</organism>
<feature type="compositionally biased region" description="Acidic residues" evidence="1">
    <location>
        <begin position="15"/>
        <end position="25"/>
    </location>
</feature>
<dbReference type="Proteomes" id="UP001258017">
    <property type="component" value="Unassembled WGS sequence"/>
</dbReference>
<evidence type="ECO:0000313" key="3">
    <source>
        <dbReference type="Proteomes" id="UP001258017"/>
    </source>
</evidence>
<dbReference type="GO" id="GO:0005634">
    <property type="term" value="C:nucleus"/>
    <property type="evidence" value="ECO:0007669"/>
    <property type="project" value="TreeGrafter"/>
</dbReference>
<keyword evidence="3" id="KW-1185">Reference proteome</keyword>
<feature type="compositionally biased region" description="Acidic residues" evidence="1">
    <location>
        <begin position="59"/>
        <end position="71"/>
    </location>
</feature>
<protein>
    <submittedName>
        <fullName evidence="2">Uncharacterized protein</fullName>
    </submittedName>
</protein>
<reference evidence="2" key="1">
    <citation type="submission" date="2021-08" db="EMBL/GenBank/DDBJ databases">
        <authorList>
            <person name="Misof B."/>
            <person name="Oliver O."/>
            <person name="Podsiadlowski L."/>
            <person name="Donath A."/>
            <person name="Peters R."/>
            <person name="Mayer C."/>
            <person name="Rust J."/>
            <person name="Gunkel S."/>
            <person name="Lesny P."/>
            <person name="Martin S."/>
            <person name="Oeyen J.P."/>
            <person name="Petersen M."/>
            <person name="Panagiotis P."/>
            <person name="Wilbrandt J."/>
            <person name="Tanja T."/>
        </authorList>
    </citation>
    <scope>NUCLEOTIDE SEQUENCE</scope>
    <source>
        <strain evidence="2">GBR_01_08_01A</strain>
        <tissue evidence="2">Thorax + abdomen</tissue>
    </source>
</reference>
<gene>
    <name evidence="2" type="ORF">KPH14_003066</name>
</gene>
<evidence type="ECO:0000256" key="1">
    <source>
        <dbReference type="SAM" id="MobiDB-lite"/>
    </source>
</evidence>
<feature type="region of interest" description="Disordered" evidence="1">
    <location>
        <begin position="58"/>
        <end position="77"/>
    </location>
</feature>
<proteinExistence type="predicted"/>
<name>A0AAD9RWQ5_9HYME</name>
<dbReference type="PANTHER" id="PTHR15272:SF0">
    <property type="entry name" value="CHROMATIN ASSEMBLY FACTOR 1 SUBUNIT A"/>
    <property type="match status" value="1"/>
</dbReference>
<feature type="region of interest" description="Disordered" evidence="1">
    <location>
        <begin position="304"/>
        <end position="367"/>
    </location>
</feature>
<dbReference type="GO" id="GO:0033186">
    <property type="term" value="C:CAF-1 complex"/>
    <property type="evidence" value="ECO:0007669"/>
    <property type="project" value="TreeGrafter"/>
</dbReference>
<feature type="compositionally biased region" description="Acidic residues" evidence="1">
    <location>
        <begin position="33"/>
        <end position="49"/>
    </location>
</feature>
<sequence>MLELILKWFDYEVDSDDEWEEEEPGESLHGSEDEKDEENPDDNEYDVDNEFMVPHGYLSDEEARADEEENENMTPESQKFKLKILGEQFEAERNEKTLKLKPKIIGCVWLGPNNTYPENTPKKVVDFLTARHAWVSRIPVVLLSSASENTDVECHTPTMSRGSTRKTKVPPEALPDLIRLIHGNTYGRKFLVREFLTFWSKGHQGKENQISKASLIKKISEIGNWMSCPEEGPMHLKACWYVTEEIRKKYLGDEELTLPNRWTYNLVHKRKSEIVDGNEKTEKQEKEKEKKTVPLITQFTKKITQEEKKRQLSMQPAKDEASKPILQRPPKRAVLISLPRKEEKTAAVTNTGEPENKKANCNNSEDK</sequence>
<dbReference type="AlphaFoldDB" id="A0AAD9RWQ5"/>
<comment type="caution">
    <text evidence="2">The sequence shown here is derived from an EMBL/GenBank/DDBJ whole genome shotgun (WGS) entry which is preliminary data.</text>
</comment>
<reference evidence="2" key="2">
    <citation type="journal article" date="2023" name="Commun. Biol.">
        <title>Intrasexual cuticular hydrocarbon dimorphism in a wasp sheds light on hydrocarbon biosynthesis genes in Hymenoptera.</title>
        <authorList>
            <person name="Moris V.C."/>
            <person name="Podsiadlowski L."/>
            <person name="Martin S."/>
            <person name="Oeyen J.P."/>
            <person name="Donath A."/>
            <person name="Petersen M."/>
            <person name="Wilbrandt J."/>
            <person name="Misof B."/>
            <person name="Liedtke D."/>
            <person name="Thamm M."/>
            <person name="Scheiner R."/>
            <person name="Schmitt T."/>
            <person name="Niehuis O."/>
        </authorList>
    </citation>
    <scope>NUCLEOTIDE SEQUENCE</scope>
    <source>
        <strain evidence="2">GBR_01_08_01A</strain>
    </source>
</reference>
<accession>A0AAD9RWQ5</accession>
<evidence type="ECO:0000313" key="2">
    <source>
        <dbReference type="EMBL" id="KAK2587349.1"/>
    </source>
</evidence>
<dbReference type="PANTHER" id="PTHR15272">
    <property type="entry name" value="CHROMATIN ASSEMBLY FACTOR 1 SUBUNIT A CAF-1 SUBUNIT A"/>
    <property type="match status" value="1"/>
</dbReference>
<dbReference type="EMBL" id="JAIFRP010000007">
    <property type="protein sequence ID" value="KAK2587349.1"/>
    <property type="molecule type" value="Genomic_DNA"/>
</dbReference>
<dbReference type="GO" id="GO:0006334">
    <property type="term" value="P:nucleosome assembly"/>
    <property type="evidence" value="ECO:0007669"/>
    <property type="project" value="TreeGrafter"/>
</dbReference>
<feature type="compositionally biased region" description="Basic and acidic residues" evidence="1">
    <location>
        <begin position="354"/>
        <end position="367"/>
    </location>
</feature>
<feature type="region of interest" description="Disordered" evidence="1">
    <location>
        <begin position="15"/>
        <end position="53"/>
    </location>
</feature>